<comment type="caution">
    <text evidence="1">The sequence shown here is derived from an EMBL/GenBank/DDBJ whole genome shotgun (WGS) entry which is preliminary data.</text>
</comment>
<protein>
    <recommendedName>
        <fullName evidence="3">RiboL-PSP-HEPN domain-containing protein</fullName>
    </recommendedName>
</protein>
<gene>
    <name evidence="1" type="ORF">CN958_25615</name>
</gene>
<dbReference type="EMBL" id="NUHO01000151">
    <property type="protein sequence ID" value="PGM88802.1"/>
    <property type="molecule type" value="Genomic_DNA"/>
</dbReference>
<name>A0A2B9DLE0_BACCE</name>
<proteinExistence type="predicted"/>
<evidence type="ECO:0000313" key="2">
    <source>
        <dbReference type="Proteomes" id="UP000222054"/>
    </source>
</evidence>
<dbReference type="Proteomes" id="UP000222054">
    <property type="component" value="Unassembled WGS sequence"/>
</dbReference>
<organism evidence="1 2">
    <name type="scientific">Bacillus cereus</name>
    <dbReference type="NCBI Taxonomy" id="1396"/>
    <lineage>
        <taxon>Bacteria</taxon>
        <taxon>Bacillati</taxon>
        <taxon>Bacillota</taxon>
        <taxon>Bacilli</taxon>
        <taxon>Bacillales</taxon>
        <taxon>Bacillaceae</taxon>
        <taxon>Bacillus</taxon>
        <taxon>Bacillus cereus group</taxon>
    </lineage>
</organism>
<evidence type="ECO:0000313" key="1">
    <source>
        <dbReference type="EMBL" id="PGM88802.1"/>
    </source>
</evidence>
<dbReference type="RefSeq" id="WP_098778892.1">
    <property type="nucleotide sequence ID" value="NZ_NUHO01000151.1"/>
</dbReference>
<sequence length="216" mass="26046">MIRFGWAALNCSIFENRLEAVRELHEITENTILDEKKTFEEFIEREASKLDEETRERFYDHYHDEHLKYRDDFPNISRSSLFMNCFFSLENFLYEWCCYFDNNSEIKLKDAKDKGLRKYRNYLKQFVTDTNFFATPLWESIMFYQDLRNALAHSNGNLDMSSNVSLINKLKKEKNVTLTKYGEIRLNEDFINEVTDKLLVFSDGLYEQLEHLSRRK</sequence>
<evidence type="ECO:0008006" key="3">
    <source>
        <dbReference type="Google" id="ProtNLM"/>
    </source>
</evidence>
<dbReference type="AlphaFoldDB" id="A0A2B9DLE0"/>
<accession>A0A2B9DLE0</accession>
<reference evidence="1 2" key="1">
    <citation type="submission" date="2017-09" db="EMBL/GenBank/DDBJ databases">
        <title>Large-scale bioinformatics analysis of Bacillus genomes uncovers conserved roles of natural products in bacterial physiology.</title>
        <authorList>
            <consortium name="Agbiome Team Llc"/>
            <person name="Bleich R.M."/>
            <person name="Grubbs K.J."/>
            <person name="Santa Maria K.C."/>
            <person name="Allen S.E."/>
            <person name="Farag S."/>
            <person name="Shank E.A."/>
            <person name="Bowers A."/>
        </authorList>
    </citation>
    <scope>NUCLEOTIDE SEQUENCE [LARGE SCALE GENOMIC DNA]</scope>
    <source>
        <strain evidence="1 2">AFS053130</strain>
    </source>
</reference>